<proteinExistence type="predicted"/>
<evidence type="ECO:0000313" key="2">
    <source>
        <dbReference type="EMBL" id="SPO21175.1"/>
    </source>
</evidence>
<feature type="region of interest" description="Disordered" evidence="1">
    <location>
        <begin position="782"/>
        <end position="874"/>
    </location>
</feature>
<feature type="compositionally biased region" description="Basic and acidic residues" evidence="1">
    <location>
        <begin position="502"/>
        <end position="519"/>
    </location>
</feature>
<reference evidence="2 3" key="1">
    <citation type="submission" date="2018-03" db="EMBL/GenBank/DDBJ databases">
        <authorList>
            <person name="Guldener U."/>
        </authorList>
    </citation>
    <scope>NUCLEOTIDE SEQUENCE [LARGE SCALE GENOMIC DNA]</scope>
    <source>
        <strain evidence="2 3">NBRC100155</strain>
    </source>
</reference>
<evidence type="ECO:0000313" key="3">
    <source>
        <dbReference type="Proteomes" id="UP000324022"/>
    </source>
</evidence>
<sequence length="874" mass="96320">MASTPPPDADGKPKDQPSQPPALAIVRSNASNLPRNLPVKRYDGDPLGRVDVQHALLCHLFSDTRRVFTNPRPGDRSSAAASGSGSAGVPAPVYPFGMSAGCVRRSDETEEEYQQWKESRDRYLLWKKRIARKKKLERKAAAAAAAAAAESTQDSANADADANANEEKDELAEGGNEAEAEAAKADDAEDDEDLGDDNEPLDEDEFPQPGAEKLTFKELYIESLLNSSKCTKSMRDKILADEEYAEDFAKVCLLVNVGRINTTLAFYPEMKTVLRSYHPLPSMQNNENTRRNMQDAPRMKSLLKGVLIDTERPAPPTAGPSAGQPIKAQKPNSLSEEAPSDFKEVIKRFRAGTVPPTSVVTLIFLLSLHANEVTDMHFPTPHDSHSLFYPHADHPLSSRQRANAFMWILYHYLEGPATQPPGELPNPFDDETSLNAVKEAADAYTNILTEEERKKRLNQPWKGIVNPEWQKWKQAQDKASAEDGAKKEADKDGDVTMDVADGEVKQEDSTKEEEKEPPSHLHRLLVPTLDTITHEEAAKENVDTEEEIRWGKQMQSERAAFLAKFQEEEAAKNAASAASPAPSAGTGVGKGRRIGGAATASTSAGAERGSPSETDGARTGKRRHLTGAGAAAGDVSKRSRMASPIDFDDSSSDADPTNVANSTDPTASANPLTSDPYLNPHVSISDRIRPPLWDLDLSVPRQHQISQSLPQLAWDRILERAQRGVGDACYESDEDEFAEEEAQEPERSRAEICRILTGLQGVVRHDVFERENHEVRLKYGGYEQPQEREREREEEYARGNGSGGYEGYGRQRERLDLYSSSTPVANSRRGMMYEREEEGRKGGEVDDLEEALLGGEVEGRRRSVGRNGYTPVRA</sequence>
<feature type="compositionally biased region" description="Low complexity" evidence="1">
    <location>
        <begin position="572"/>
        <end position="585"/>
    </location>
</feature>
<organism evidence="2 3">
    <name type="scientific">Ustilago trichophora</name>
    <dbReference type="NCBI Taxonomy" id="86804"/>
    <lineage>
        <taxon>Eukaryota</taxon>
        <taxon>Fungi</taxon>
        <taxon>Dikarya</taxon>
        <taxon>Basidiomycota</taxon>
        <taxon>Ustilaginomycotina</taxon>
        <taxon>Ustilaginomycetes</taxon>
        <taxon>Ustilaginales</taxon>
        <taxon>Ustilaginaceae</taxon>
        <taxon>Ustilago</taxon>
    </lineage>
</organism>
<feature type="region of interest" description="Disordered" evidence="1">
    <location>
        <begin position="469"/>
        <end position="522"/>
    </location>
</feature>
<feature type="region of interest" description="Disordered" evidence="1">
    <location>
        <begin position="1"/>
        <end position="22"/>
    </location>
</feature>
<name>A0A5C3DS21_9BASI</name>
<dbReference type="Proteomes" id="UP000324022">
    <property type="component" value="Unassembled WGS sequence"/>
</dbReference>
<feature type="compositionally biased region" description="Low complexity" evidence="1">
    <location>
        <begin position="595"/>
        <end position="606"/>
    </location>
</feature>
<feature type="region of interest" description="Disordered" evidence="1">
    <location>
        <begin position="67"/>
        <end position="92"/>
    </location>
</feature>
<dbReference type="PANTHER" id="PTHR37287">
    <property type="entry name" value="INO EIGHTY SUBUNIT 1"/>
    <property type="match status" value="1"/>
</dbReference>
<keyword evidence="3" id="KW-1185">Reference proteome</keyword>
<evidence type="ECO:0000256" key="1">
    <source>
        <dbReference type="SAM" id="MobiDB-lite"/>
    </source>
</evidence>
<dbReference type="AlphaFoldDB" id="A0A5C3DS21"/>
<accession>A0A5C3DS21</accession>
<dbReference type="GO" id="GO:0031011">
    <property type="term" value="C:Ino80 complex"/>
    <property type="evidence" value="ECO:0007669"/>
    <property type="project" value="InterPro"/>
</dbReference>
<dbReference type="EMBL" id="OOIN01000002">
    <property type="protein sequence ID" value="SPO21175.1"/>
    <property type="molecule type" value="Genomic_DNA"/>
</dbReference>
<dbReference type="PANTHER" id="PTHR37287:SF1">
    <property type="entry name" value="INO EIGHTY SUBUNIT 1"/>
    <property type="match status" value="1"/>
</dbReference>
<feature type="region of interest" description="Disordered" evidence="1">
    <location>
        <begin position="568"/>
        <end position="684"/>
    </location>
</feature>
<protein>
    <submittedName>
        <fullName evidence="2">Related to IES1 - Subunit 1 of the INO80 chromatin remodeling complex</fullName>
    </submittedName>
</protein>
<feature type="compositionally biased region" description="Acidic residues" evidence="1">
    <location>
        <begin position="167"/>
        <end position="180"/>
    </location>
</feature>
<feature type="region of interest" description="Disordered" evidence="1">
    <location>
        <begin position="148"/>
        <end position="209"/>
    </location>
</feature>
<gene>
    <name evidence="2" type="ORF">UTRI_00652</name>
</gene>
<feature type="compositionally biased region" description="Basic and acidic residues" evidence="1">
    <location>
        <begin position="831"/>
        <end position="844"/>
    </location>
</feature>
<feature type="compositionally biased region" description="Low complexity" evidence="1">
    <location>
        <begin position="77"/>
        <end position="91"/>
    </location>
</feature>
<feature type="compositionally biased region" description="Basic and acidic residues" evidence="1">
    <location>
        <begin position="470"/>
        <end position="494"/>
    </location>
</feature>
<dbReference type="InterPro" id="IPR038014">
    <property type="entry name" value="Ies1"/>
</dbReference>
<feature type="compositionally biased region" description="Basic and acidic residues" evidence="1">
    <location>
        <begin position="785"/>
        <end position="797"/>
    </location>
</feature>
<dbReference type="OrthoDB" id="5413003at2759"/>
<feature type="compositionally biased region" description="Acidic residues" evidence="1">
    <location>
        <begin position="187"/>
        <end position="206"/>
    </location>
</feature>
<feature type="region of interest" description="Disordered" evidence="1">
    <location>
        <begin position="310"/>
        <end position="338"/>
    </location>
</feature>
<feature type="compositionally biased region" description="Polar residues" evidence="1">
    <location>
        <begin position="653"/>
        <end position="673"/>
    </location>
</feature>